<dbReference type="NCBIfam" id="TIGR02322">
    <property type="entry name" value="phosphon_PhnN"/>
    <property type="match status" value="1"/>
</dbReference>
<dbReference type="EC" id="2.7.4.23" evidence="6"/>
<evidence type="ECO:0000313" key="8">
    <source>
        <dbReference type="Proteomes" id="UP000033514"/>
    </source>
</evidence>
<dbReference type="GO" id="GO:0006015">
    <property type="term" value="P:5-phosphoribose 1-diphosphate biosynthetic process"/>
    <property type="evidence" value="ECO:0007669"/>
    <property type="project" value="UniProtKB-UniRule"/>
</dbReference>
<keyword evidence="8" id="KW-1185">Reference proteome</keyword>
<evidence type="ECO:0000256" key="3">
    <source>
        <dbReference type="ARBA" id="ARBA00022679"/>
    </source>
</evidence>
<dbReference type="SUPFAM" id="SSF52540">
    <property type="entry name" value="P-loop containing nucleoside triphosphate hydrolases"/>
    <property type="match status" value="1"/>
</dbReference>
<evidence type="ECO:0000256" key="1">
    <source>
        <dbReference type="ARBA" id="ARBA00000373"/>
    </source>
</evidence>
<organism evidence="7 8">
    <name type="scientific">Devosia soli</name>
    <dbReference type="NCBI Taxonomy" id="361041"/>
    <lineage>
        <taxon>Bacteria</taxon>
        <taxon>Pseudomonadati</taxon>
        <taxon>Pseudomonadota</taxon>
        <taxon>Alphaproteobacteria</taxon>
        <taxon>Hyphomicrobiales</taxon>
        <taxon>Devosiaceae</taxon>
        <taxon>Devosia</taxon>
    </lineage>
</organism>
<comment type="function">
    <text evidence="6">Catalyzes the phosphorylation of ribose 1,5-bisphosphate to 5-phospho-D-ribosyl alpha-1-diphosphate (PRPP).</text>
</comment>
<dbReference type="Proteomes" id="UP000033514">
    <property type="component" value="Unassembled WGS sequence"/>
</dbReference>
<dbReference type="STRING" id="361041.VW35_11390"/>
<name>A0A0F5L9G1_9HYPH</name>
<comment type="similarity">
    <text evidence="6">Belongs to the ribose 1,5-bisphosphokinase family.</text>
</comment>
<dbReference type="PATRIC" id="fig|361041.3.peg.1645"/>
<dbReference type="RefSeq" id="WP_046143185.1">
    <property type="nucleotide sequence ID" value="NZ_LAJG01000022.1"/>
</dbReference>
<evidence type="ECO:0000256" key="2">
    <source>
        <dbReference type="ARBA" id="ARBA00005069"/>
    </source>
</evidence>
<dbReference type="GO" id="GO:0033863">
    <property type="term" value="F:ribose 1,5-bisphosphate phosphokinase activity"/>
    <property type="evidence" value="ECO:0007669"/>
    <property type="project" value="UniProtKB-UniRule"/>
</dbReference>
<accession>A0A0F5L9G1</accession>
<keyword evidence="3 6" id="KW-0808">Transferase</keyword>
<evidence type="ECO:0000313" key="7">
    <source>
        <dbReference type="EMBL" id="KKB78252.1"/>
    </source>
</evidence>
<dbReference type="OrthoDB" id="341217at2"/>
<dbReference type="Gene3D" id="3.40.50.300">
    <property type="entry name" value="P-loop containing nucleotide triphosphate hydrolases"/>
    <property type="match status" value="1"/>
</dbReference>
<sequence>MSGTFVAVVGSSGAGKDSVMNFARERLGHEISTVRRVVTRPADGGSEDHESLSEAEFLAAESRGDFALSWEAHGLHYGLPISLDRDLGEGRVVVANLSRAVIPDLLRRYPTALVVEVWAEPEVIARRLAGRGREDAGEIRRRMDRSVGVRLPASTVRIENSGALEVAGEQFVGLLRDLLRVGAY</sequence>
<dbReference type="UniPathway" id="UPA00087">
    <property type="reaction ID" value="UER00175"/>
</dbReference>
<gene>
    <name evidence="6" type="primary">phnN</name>
    <name evidence="7" type="ORF">VW35_11390</name>
</gene>
<dbReference type="InterPro" id="IPR012699">
    <property type="entry name" value="PhnN"/>
</dbReference>
<evidence type="ECO:0000256" key="5">
    <source>
        <dbReference type="ARBA" id="ARBA00022840"/>
    </source>
</evidence>
<protein>
    <recommendedName>
        <fullName evidence="6">Ribose 1,5-bisphosphate phosphokinase PhnN</fullName>
        <ecNumber evidence="6">2.7.4.23</ecNumber>
    </recommendedName>
    <alternativeName>
        <fullName evidence="6">Ribose 1,5-bisphosphokinase</fullName>
    </alternativeName>
</protein>
<keyword evidence="4 6" id="KW-0547">Nucleotide-binding</keyword>
<keyword evidence="5 6" id="KW-0067">ATP-binding</keyword>
<dbReference type="HAMAP" id="MF_00836">
    <property type="entry name" value="PhnN"/>
    <property type="match status" value="1"/>
</dbReference>
<dbReference type="AlphaFoldDB" id="A0A0F5L9G1"/>
<reference evidence="7 8" key="1">
    <citation type="submission" date="2015-03" db="EMBL/GenBank/DDBJ databases">
        <authorList>
            <person name="Hassan Y.I."/>
            <person name="Lepp D."/>
            <person name="Zhou T."/>
        </authorList>
    </citation>
    <scope>NUCLEOTIDE SEQUENCE [LARGE SCALE GENOMIC DNA]</scope>
    <source>
        <strain evidence="7 8">GH2-10</strain>
    </source>
</reference>
<comment type="caution">
    <text evidence="7">The sequence shown here is derived from an EMBL/GenBank/DDBJ whole genome shotgun (WGS) entry which is preliminary data.</text>
</comment>
<evidence type="ECO:0000256" key="6">
    <source>
        <dbReference type="HAMAP-Rule" id="MF_00836"/>
    </source>
</evidence>
<dbReference type="GO" id="GO:0005524">
    <property type="term" value="F:ATP binding"/>
    <property type="evidence" value="ECO:0007669"/>
    <property type="project" value="UniProtKB-KW"/>
</dbReference>
<dbReference type="GO" id="GO:0019634">
    <property type="term" value="P:organic phosphonate metabolic process"/>
    <property type="evidence" value="ECO:0007669"/>
    <property type="project" value="UniProtKB-UniRule"/>
</dbReference>
<comment type="pathway">
    <text evidence="2 6">Metabolic intermediate biosynthesis; 5-phospho-alpha-D-ribose 1-diphosphate biosynthesis; 5-phospho-alpha-D-ribose 1-diphosphate from D-ribose 5-phosphate (route II): step 3/3.</text>
</comment>
<comment type="catalytic activity">
    <reaction evidence="1 6">
        <text>alpha-D-ribose 1,5-bisphosphate + ATP = 5-phospho-alpha-D-ribose 1-diphosphate + ADP</text>
        <dbReference type="Rhea" id="RHEA:20109"/>
        <dbReference type="ChEBI" id="CHEBI:30616"/>
        <dbReference type="ChEBI" id="CHEBI:58017"/>
        <dbReference type="ChEBI" id="CHEBI:68688"/>
        <dbReference type="ChEBI" id="CHEBI:456216"/>
        <dbReference type="EC" id="2.7.4.23"/>
    </reaction>
</comment>
<proteinExistence type="inferred from homology"/>
<evidence type="ECO:0000256" key="4">
    <source>
        <dbReference type="ARBA" id="ARBA00022741"/>
    </source>
</evidence>
<dbReference type="InterPro" id="IPR027417">
    <property type="entry name" value="P-loop_NTPase"/>
</dbReference>
<comment type="caution">
    <text evidence="6">Lacks conserved residue(s) required for the propagation of feature annotation.</text>
</comment>
<dbReference type="EMBL" id="LAJG01000022">
    <property type="protein sequence ID" value="KKB78252.1"/>
    <property type="molecule type" value="Genomic_DNA"/>
</dbReference>